<accession>A0A5B2V9W7</accession>
<dbReference type="Pfam" id="PF05170">
    <property type="entry name" value="AsmA"/>
    <property type="match status" value="1"/>
</dbReference>
<keyword evidence="4" id="KW-1185">Reference proteome</keyword>
<feature type="region of interest" description="Disordered" evidence="1">
    <location>
        <begin position="1105"/>
        <end position="1242"/>
    </location>
</feature>
<dbReference type="EMBL" id="VUOA01000034">
    <property type="protein sequence ID" value="KAA2235518.1"/>
    <property type="molecule type" value="Genomic_DNA"/>
</dbReference>
<dbReference type="InterPro" id="IPR007844">
    <property type="entry name" value="AsmA"/>
</dbReference>
<comment type="caution">
    <text evidence="3">The sequence shown here is derived from an EMBL/GenBank/DDBJ whole genome shotgun (WGS) entry which is preliminary data.</text>
</comment>
<reference evidence="3 4" key="1">
    <citation type="submission" date="2019-09" db="EMBL/GenBank/DDBJ databases">
        <title>Salinarimonas rosea gen. nov., sp. nov., a new member of the a-2 subgroup of the Proteobacteria.</title>
        <authorList>
            <person name="Liu J."/>
        </authorList>
    </citation>
    <scope>NUCLEOTIDE SEQUENCE [LARGE SCALE GENOMIC DNA]</scope>
    <source>
        <strain evidence="3 4">BN140002</strain>
    </source>
</reference>
<dbReference type="GO" id="GO:0005886">
    <property type="term" value="C:plasma membrane"/>
    <property type="evidence" value="ECO:0007669"/>
    <property type="project" value="TreeGrafter"/>
</dbReference>
<name>A0A5B2V9W7_9HYPH</name>
<dbReference type="PANTHER" id="PTHR30441">
    <property type="entry name" value="DUF748 DOMAIN-CONTAINING PROTEIN"/>
    <property type="match status" value="1"/>
</dbReference>
<dbReference type="AlphaFoldDB" id="A0A5B2V9W7"/>
<feature type="domain" description="AsmA" evidence="2">
    <location>
        <begin position="6"/>
        <end position="123"/>
    </location>
</feature>
<feature type="compositionally biased region" description="Pro residues" evidence="1">
    <location>
        <begin position="1233"/>
        <end position="1242"/>
    </location>
</feature>
<evidence type="ECO:0000256" key="1">
    <source>
        <dbReference type="SAM" id="MobiDB-lite"/>
    </source>
</evidence>
<proteinExistence type="predicted"/>
<dbReference type="Proteomes" id="UP000323142">
    <property type="component" value="Unassembled WGS sequence"/>
</dbReference>
<sequence>MRDILTVLAIILIAALTAAVAAPPFVHWESYREIIDRGITQAAGTPAHTEGAIGIRLLPTPRIRIERLRLGEGAGPSLRAAELSSEIGLSSLLRGEVRFMDGQVERAEIRIPMGPDGRLLLPALGQGDVAERYALENFSIGQLLVTAFAPQTGRTDQIHAEDVRISGPSLAGPWRVEGRTGTFPFRLASGLPGRDGAVPIRLGGGGGANPRLDLDARLSFDRKGEGVAPQLAGTARLAAGPPAQEAEAFPLPAAAAGEFRMAGRVVELDKLAIDLGEGPTGARLTGTGRFTLDDPLLALTLEGRRLDLDSLLATAGGAALRERVAQGTLPPRGVPVALDLSLGSVGYLGEELTGVRLSGRSAAEGLRLDAFEVTAPGQTTLALSGQGGALGTGFTGQARVSSKAPDRFGLFLSRLGLSEPATAAIPGAPFEAEAGITVSPPVISLRNLRVEAAGAALTGTVRYSDRDGFKRPRLDAQIATQGLDLSDLPRLDGIFALGEGLDLGLTLEARGVRYAGAGAGRILARIASEGRALRIEELQVEDLAGAEARVSGRLLPDGSGRIDGRIRAKHAAPVIDGLAAFAADAPLGLVPAFVREGALDLALSAERTVPVAGGSAPGLRTSLKGTVAGGPFEAQLLAADGMPQSLDVSLQTADTARWLGQAHPLVAGKPSALTLQGKRTGPGRFTVSANGDLAGLRLSTVRPFAYLNEEGVLDAGEATLATADLRPVLLLLGAGDAAGAPVPADLRLSLSRDRASSVLAAGGRIAGEPVQARLTGTGLRDIAGEVSLGAVSVPWLVQTFATGPVAEPRPGNLWSNAAFAAPRRPALEGAVGVRAARLDLGRGLEARDARFQLAATRDGLALRDLTAGLAGGQVAGTATLGRQGARLSLVGEGSVADIPLADLLGAGAPAGRLTGQVNLGGAGESPAALVANLAGEGRASIAGLALPSAAPAAVERTLTRVLAESDPLNPRRLADTLDAELARSPFTVPRLDAAMTVVNGVMRANPVDLAASGAAWQGAVSLDLRNLTVEARGLLTGGVAPKGWSGPLPAVALAWRGPVRGLRREADPGPLTNGLAAIVLQRELERIELFEMEANERARLQQRLGMERQRREDARRAQEEAARRAQEEAARRAIEERQAREAQAEAERQARIRAQQEAERARQEADRARIEERRRQETEAAARKAAEDAERRRAAEETQRRRREAEAARRAAEEAELKRLIEETQREINRAPARPPEPPPPI</sequence>
<dbReference type="RefSeq" id="WP_149820326.1">
    <property type="nucleotide sequence ID" value="NZ_VUOA01000034.1"/>
</dbReference>
<evidence type="ECO:0000259" key="2">
    <source>
        <dbReference type="Pfam" id="PF05170"/>
    </source>
</evidence>
<evidence type="ECO:0000313" key="3">
    <source>
        <dbReference type="EMBL" id="KAA2235518.1"/>
    </source>
</evidence>
<dbReference type="OrthoDB" id="9816380at2"/>
<dbReference type="GO" id="GO:0090313">
    <property type="term" value="P:regulation of protein targeting to membrane"/>
    <property type="evidence" value="ECO:0007669"/>
    <property type="project" value="TreeGrafter"/>
</dbReference>
<evidence type="ECO:0000313" key="4">
    <source>
        <dbReference type="Proteomes" id="UP000323142"/>
    </source>
</evidence>
<gene>
    <name evidence="3" type="ORF">F0L46_18610</name>
</gene>
<dbReference type="PANTHER" id="PTHR30441:SF4">
    <property type="entry name" value="PROTEIN ASMA"/>
    <property type="match status" value="1"/>
</dbReference>
<dbReference type="InterPro" id="IPR052894">
    <property type="entry name" value="AsmA-related"/>
</dbReference>
<organism evidence="3 4">
    <name type="scientific">Salinarimonas soli</name>
    <dbReference type="NCBI Taxonomy" id="1638099"/>
    <lineage>
        <taxon>Bacteria</taxon>
        <taxon>Pseudomonadati</taxon>
        <taxon>Pseudomonadota</taxon>
        <taxon>Alphaproteobacteria</taxon>
        <taxon>Hyphomicrobiales</taxon>
        <taxon>Salinarimonadaceae</taxon>
        <taxon>Salinarimonas</taxon>
    </lineage>
</organism>
<protein>
    <submittedName>
        <fullName evidence="3">AsmA protein</fullName>
    </submittedName>
</protein>
<feature type="compositionally biased region" description="Basic and acidic residues" evidence="1">
    <location>
        <begin position="1105"/>
        <end position="1229"/>
    </location>
</feature>
<reference evidence="3 4" key="2">
    <citation type="submission" date="2019-09" db="EMBL/GenBank/DDBJ databases">
        <authorList>
            <person name="Jin C."/>
        </authorList>
    </citation>
    <scope>NUCLEOTIDE SEQUENCE [LARGE SCALE GENOMIC DNA]</scope>
    <source>
        <strain evidence="3 4">BN140002</strain>
    </source>
</reference>